<proteinExistence type="inferred from homology"/>
<reference evidence="7" key="1">
    <citation type="journal article" date="2019" name="Int. J. Syst. Evol. Microbiol.">
        <title>The Global Catalogue of Microorganisms (GCM) 10K type strain sequencing project: providing services to taxonomists for standard genome sequencing and annotation.</title>
        <authorList>
            <consortium name="The Broad Institute Genomics Platform"/>
            <consortium name="The Broad Institute Genome Sequencing Center for Infectious Disease"/>
            <person name="Wu L."/>
            <person name="Ma J."/>
        </authorList>
    </citation>
    <scope>NUCLEOTIDE SEQUENCE [LARGE SCALE GENOMIC DNA]</scope>
    <source>
        <strain evidence="7">JCM 19015</strain>
    </source>
</reference>
<comment type="function">
    <text evidence="4">A translational regulator that binds mRNA to regulate translation initiation and/or mRNA stability. Usually binds in the 5'-UTR at or near the Shine-Dalgarno sequence preventing ribosome-binding, thus repressing translation. Its main target seems to be the major flagellin gene, while its function is anatagonized by FliW.</text>
</comment>
<keyword evidence="3 4" id="KW-0694">RNA-binding</keyword>
<dbReference type="SUPFAM" id="SSF117130">
    <property type="entry name" value="CsrA-like"/>
    <property type="match status" value="1"/>
</dbReference>
<evidence type="ECO:0000256" key="4">
    <source>
        <dbReference type="HAMAP-Rule" id="MF_00167"/>
    </source>
</evidence>
<name>A0ABP8Z8L5_9MICO</name>
<keyword evidence="7" id="KW-1185">Reference proteome</keyword>
<dbReference type="InterPro" id="IPR036107">
    <property type="entry name" value="CsrA_sf"/>
</dbReference>
<dbReference type="Pfam" id="PF02599">
    <property type="entry name" value="CsrA"/>
    <property type="match status" value="1"/>
</dbReference>
<dbReference type="InterPro" id="IPR003751">
    <property type="entry name" value="CsrA"/>
</dbReference>
<keyword evidence="4" id="KW-1005">Bacterial flagellum biogenesis</keyword>
<dbReference type="PANTHER" id="PTHR34984:SF1">
    <property type="entry name" value="CARBON STORAGE REGULATOR"/>
    <property type="match status" value="1"/>
</dbReference>
<gene>
    <name evidence="4" type="primary">csrA</name>
    <name evidence="6" type="ORF">GCM10025783_22320</name>
</gene>
<feature type="region of interest" description="Disordered" evidence="5">
    <location>
        <begin position="73"/>
        <end position="116"/>
    </location>
</feature>
<dbReference type="Gene3D" id="2.60.40.4380">
    <property type="entry name" value="Translational regulator CsrA"/>
    <property type="match status" value="1"/>
</dbReference>
<dbReference type="RefSeq" id="WP_345481267.1">
    <property type="nucleotide sequence ID" value="NZ_BAABLP010000004.1"/>
</dbReference>
<sequence length="116" mass="11963">MLVLTRKKGERVMIGDDIVVTVIDVRGDGVRIGFDAPRGVSIQRAEVVNAVKDANTGAAASAAQTPDLLVGLLSRARKPEPAEPANAAEQPAAQESPAAPPAPSGATPRPKPRPRA</sequence>
<protein>
    <recommendedName>
        <fullName evidence="4">Translational regulator CsrA</fullName>
    </recommendedName>
</protein>
<dbReference type="NCBIfam" id="NF002469">
    <property type="entry name" value="PRK01712.1"/>
    <property type="match status" value="1"/>
</dbReference>
<dbReference type="Proteomes" id="UP001500121">
    <property type="component" value="Unassembled WGS sequence"/>
</dbReference>
<dbReference type="PANTHER" id="PTHR34984">
    <property type="entry name" value="CARBON STORAGE REGULATOR"/>
    <property type="match status" value="1"/>
</dbReference>
<dbReference type="HAMAP" id="MF_00167">
    <property type="entry name" value="CsrA"/>
    <property type="match status" value="1"/>
</dbReference>
<comment type="subunit">
    <text evidence="4">Homodimer; the beta-strands of each monomer intercalate to form a hydrophobic core, while the alpha-helices form wings that extend away from the core.</text>
</comment>
<dbReference type="EMBL" id="BAABLP010000004">
    <property type="protein sequence ID" value="GAA4749536.1"/>
    <property type="molecule type" value="Genomic_DNA"/>
</dbReference>
<keyword evidence="2 4" id="KW-0810">Translation regulation</keyword>
<evidence type="ECO:0000313" key="6">
    <source>
        <dbReference type="EMBL" id="GAA4749536.1"/>
    </source>
</evidence>
<comment type="subcellular location">
    <subcellularLocation>
        <location evidence="4">Cytoplasm</location>
    </subcellularLocation>
</comment>
<feature type="compositionally biased region" description="Low complexity" evidence="5">
    <location>
        <begin position="83"/>
        <end position="97"/>
    </location>
</feature>
<comment type="caution">
    <text evidence="6">The sequence shown here is derived from an EMBL/GenBank/DDBJ whole genome shotgun (WGS) entry which is preliminary data.</text>
</comment>
<evidence type="ECO:0000256" key="1">
    <source>
        <dbReference type="ARBA" id="ARBA00022490"/>
    </source>
</evidence>
<evidence type="ECO:0000313" key="7">
    <source>
        <dbReference type="Proteomes" id="UP001500121"/>
    </source>
</evidence>
<comment type="similarity">
    <text evidence="4">Belongs to the CsrA/RsmA family.</text>
</comment>
<evidence type="ECO:0000256" key="5">
    <source>
        <dbReference type="SAM" id="MobiDB-lite"/>
    </source>
</evidence>
<dbReference type="NCBIfam" id="TIGR00202">
    <property type="entry name" value="csrA"/>
    <property type="match status" value="1"/>
</dbReference>
<evidence type="ECO:0000256" key="3">
    <source>
        <dbReference type="ARBA" id="ARBA00022884"/>
    </source>
</evidence>
<keyword evidence="4" id="KW-0678">Repressor</keyword>
<keyword evidence="1 4" id="KW-0963">Cytoplasm</keyword>
<organism evidence="6 7">
    <name type="scientific">Amnibacterium soli</name>
    <dbReference type="NCBI Taxonomy" id="1282736"/>
    <lineage>
        <taxon>Bacteria</taxon>
        <taxon>Bacillati</taxon>
        <taxon>Actinomycetota</taxon>
        <taxon>Actinomycetes</taxon>
        <taxon>Micrococcales</taxon>
        <taxon>Microbacteriaceae</taxon>
        <taxon>Amnibacterium</taxon>
    </lineage>
</organism>
<evidence type="ECO:0000256" key="2">
    <source>
        <dbReference type="ARBA" id="ARBA00022845"/>
    </source>
</evidence>
<accession>A0ABP8Z8L5</accession>